<dbReference type="GO" id="GO:0045503">
    <property type="term" value="F:dynein light chain binding"/>
    <property type="evidence" value="ECO:0007669"/>
    <property type="project" value="TreeGrafter"/>
</dbReference>
<dbReference type="EMBL" id="JALJOU010000001">
    <property type="protein sequence ID" value="KAK9846621.1"/>
    <property type="molecule type" value="Genomic_DNA"/>
</dbReference>
<keyword evidence="10" id="KW-0206">Cytoskeleton</keyword>
<evidence type="ECO:0000256" key="6">
    <source>
        <dbReference type="ARBA" id="ARBA00022737"/>
    </source>
</evidence>
<sequence>MEIYQQYVKPRKEFGRYCRFSDEGAEMLADIRPNEEHAREHIARNPVFTASQTVPEMSEHEVNTVAVIYANKAMNHTEGGWPKEVDCTEAEHVIRYRKKVEKDEGYIRAVASLGVVVEELVKQNAALDLYEVYFADAPPDAAVGAPSMKTLTVLKDPAPLPAGARASRGAQAIAWHPDGSRRVAVAYSVLEFQAQPAGAPGSSYVWDVANPGRPEAELAPASPLVCLAFNLKDASVIGAGCYNGQFAVFDVRRGAAATDATPIEHSHRDPVYELAWLQGKTGTEAMTASSDGYVRWWDTRKLAEPTEALALRERGSEALMGASALAYSPAAGPTKFMVGTEQGVVLACNRKAKNPADRVGTAYPGHHAPITALVRNAFQPKFFLTTGDWTARLWNEDLRVPICTSPYAAAALTAARWSPTRPAVFMVTRADGALDVWDYLASQAAPALVLQVAPCALTALRIHEAGRLAAVGAADGSTAILQLCEGLADLQPNEKATFSAILERETSREKNLEKAQKEAKVRARREAARAADSAAPESGGAAGDANVLLQLEKDFLESTR</sequence>
<dbReference type="SMART" id="SM00320">
    <property type="entry name" value="WD40"/>
    <property type="match status" value="5"/>
</dbReference>
<keyword evidence="7" id="KW-0243">Dynein</keyword>
<dbReference type="InterPro" id="IPR050687">
    <property type="entry name" value="Dynein_IC"/>
</dbReference>
<proteinExistence type="inferred from homology"/>
<dbReference type="Pfam" id="PF00400">
    <property type="entry name" value="WD40"/>
    <property type="match status" value="1"/>
</dbReference>
<evidence type="ECO:0000256" key="11">
    <source>
        <dbReference type="ARBA" id="ARBA00023273"/>
    </source>
</evidence>
<evidence type="ECO:0000256" key="10">
    <source>
        <dbReference type="ARBA" id="ARBA00023212"/>
    </source>
</evidence>
<evidence type="ECO:0000256" key="4">
    <source>
        <dbReference type="ARBA" id="ARBA00022574"/>
    </source>
</evidence>
<dbReference type="PROSITE" id="PS50082">
    <property type="entry name" value="WD_REPEATS_2"/>
    <property type="match status" value="1"/>
</dbReference>
<dbReference type="GO" id="GO:0045504">
    <property type="term" value="F:dynein heavy chain binding"/>
    <property type="evidence" value="ECO:0007669"/>
    <property type="project" value="TreeGrafter"/>
</dbReference>
<reference evidence="14 15" key="1">
    <citation type="journal article" date="2024" name="Nat. Commun.">
        <title>Phylogenomics reveals the evolutionary origins of lichenization in chlorophyte algae.</title>
        <authorList>
            <person name="Puginier C."/>
            <person name="Libourel C."/>
            <person name="Otte J."/>
            <person name="Skaloud P."/>
            <person name="Haon M."/>
            <person name="Grisel S."/>
            <person name="Petersen M."/>
            <person name="Berrin J.G."/>
            <person name="Delaux P.M."/>
            <person name="Dal Grande F."/>
            <person name="Keller J."/>
        </authorList>
    </citation>
    <scope>NUCLEOTIDE SEQUENCE [LARGE SCALE GENOMIC DNA]</scope>
    <source>
        <strain evidence="14 15">SAG 245.80</strain>
    </source>
</reference>
<keyword evidence="8" id="KW-0969">Cilium</keyword>
<keyword evidence="6" id="KW-0677">Repeat</keyword>
<dbReference type="InterPro" id="IPR001680">
    <property type="entry name" value="WD40_rpt"/>
</dbReference>
<dbReference type="AlphaFoldDB" id="A0AAW1SKC2"/>
<evidence type="ECO:0000256" key="1">
    <source>
        <dbReference type="ARBA" id="ARBA00004430"/>
    </source>
</evidence>
<dbReference type="SUPFAM" id="SSF50978">
    <property type="entry name" value="WD40 repeat-like"/>
    <property type="match status" value="1"/>
</dbReference>
<protein>
    <submittedName>
        <fullName evidence="14">Uncharacterized protein</fullName>
    </submittedName>
</protein>
<dbReference type="GO" id="GO:0036157">
    <property type="term" value="C:outer dynein arm"/>
    <property type="evidence" value="ECO:0007669"/>
    <property type="project" value="TreeGrafter"/>
</dbReference>
<name>A0AAW1SKC2_9CHLO</name>
<keyword evidence="15" id="KW-1185">Reference proteome</keyword>
<evidence type="ECO:0000256" key="7">
    <source>
        <dbReference type="ARBA" id="ARBA00023017"/>
    </source>
</evidence>
<evidence type="ECO:0000313" key="14">
    <source>
        <dbReference type="EMBL" id="KAK9846621.1"/>
    </source>
</evidence>
<comment type="similarity">
    <text evidence="2">Belongs to the dynein intermediate chain family.</text>
</comment>
<evidence type="ECO:0000256" key="5">
    <source>
        <dbReference type="ARBA" id="ARBA00022701"/>
    </source>
</evidence>
<dbReference type="PANTHER" id="PTHR12442">
    <property type="entry name" value="DYNEIN INTERMEDIATE CHAIN"/>
    <property type="match status" value="1"/>
</dbReference>
<feature type="region of interest" description="Disordered" evidence="13">
    <location>
        <begin position="509"/>
        <end position="545"/>
    </location>
</feature>
<gene>
    <name evidence="14" type="ORF">WJX81_007768</name>
</gene>
<dbReference type="InterPro" id="IPR036322">
    <property type="entry name" value="WD40_repeat_dom_sf"/>
</dbReference>
<keyword evidence="5" id="KW-0493">Microtubule</keyword>
<evidence type="ECO:0000313" key="15">
    <source>
        <dbReference type="Proteomes" id="UP001445335"/>
    </source>
</evidence>
<accession>A0AAW1SKC2</accession>
<evidence type="ECO:0000256" key="9">
    <source>
        <dbReference type="ARBA" id="ARBA00023175"/>
    </source>
</evidence>
<feature type="compositionally biased region" description="Basic and acidic residues" evidence="13">
    <location>
        <begin position="509"/>
        <end position="529"/>
    </location>
</feature>
<keyword evidence="3" id="KW-0963">Cytoplasm</keyword>
<dbReference type="GO" id="GO:0003341">
    <property type="term" value="P:cilium movement"/>
    <property type="evidence" value="ECO:0007669"/>
    <property type="project" value="TreeGrafter"/>
</dbReference>
<dbReference type="GO" id="GO:0005874">
    <property type="term" value="C:microtubule"/>
    <property type="evidence" value="ECO:0007669"/>
    <property type="project" value="UniProtKB-KW"/>
</dbReference>
<evidence type="ECO:0000256" key="2">
    <source>
        <dbReference type="ARBA" id="ARBA00011059"/>
    </source>
</evidence>
<dbReference type="Gene3D" id="2.130.10.10">
    <property type="entry name" value="YVTN repeat-like/Quinoprotein amine dehydrogenase"/>
    <property type="match status" value="2"/>
</dbReference>
<comment type="subcellular location">
    <subcellularLocation>
        <location evidence="1">Cytoplasm</location>
        <location evidence="1">Cytoskeleton</location>
        <location evidence="1">Cilium axoneme</location>
    </subcellularLocation>
</comment>
<keyword evidence="11" id="KW-0966">Cell projection</keyword>
<organism evidence="14 15">
    <name type="scientific">Elliptochloris bilobata</name>
    <dbReference type="NCBI Taxonomy" id="381761"/>
    <lineage>
        <taxon>Eukaryota</taxon>
        <taxon>Viridiplantae</taxon>
        <taxon>Chlorophyta</taxon>
        <taxon>core chlorophytes</taxon>
        <taxon>Trebouxiophyceae</taxon>
        <taxon>Trebouxiophyceae incertae sedis</taxon>
        <taxon>Elliptochloris clade</taxon>
        <taxon>Elliptochloris</taxon>
    </lineage>
</organism>
<feature type="repeat" description="WD" evidence="12">
    <location>
        <begin position="264"/>
        <end position="300"/>
    </location>
</feature>
<dbReference type="Proteomes" id="UP001445335">
    <property type="component" value="Unassembled WGS sequence"/>
</dbReference>
<keyword evidence="9" id="KW-0505">Motor protein</keyword>
<dbReference type="InterPro" id="IPR015943">
    <property type="entry name" value="WD40/YVTN_repeat-like_dom_sf"/>
</dbReference>
<dbReference type="GO" id="GO:0036158">
    <property type="term" value="P:outer dynein arm assembly"/>
    <property type="evidence" value="ECO:0007669"/>
    <property type="project" value="TreeGrafter"/>
</dbReference>
<comment type="caution">
    <text evidence="14">The sequence shown here is derived from an EMBL/GenBank/DDBJ whole genome shotgun (WGS) entry which is preliminary data.</text>
</comment>
<evidence type="ECO:0000256" key="12">
    <source>
        <dbReference type="PROSITE-ProRule" id="PRU00221"/>
    </source>
</evidence>
<evidence type="ECO:0000256" key="13">
    <source>
        <dbReference type="SAM" id="MobiDB-lite"/>
    </source>
</evidence>
<dbReference type="PANTHER" id="PTHR12442:SF7">
    <property type="entry name" value="DYNEIN AXONEMAL INTERMEDIATE CHAIN 2"/>
    <property type="match status" value="1"/>
</dbReference>
<keyword evidence="4 12" id="KW-0853">WD repeat</keyword>
<evidence type="ECO:0000256" key="3">
    <source>
        <dbReference type="ARBA" id="ARBA00022490"/>
    </source>
</evidence>
<evidence type="ECO:0000256" key="8">
    <source>
        <dbReference type="ARBA" id="ARBA00023069"/>
    </source>
</evidence>